<feature type="domain" description="DUF1279" evidence="2">
    <location>
        <begin position="19"/>
        <end position="56"/>
    </location>
</feature>
<keyword evidence="1" id="KW-1133">Transmembrane helix</keyword>
<comment type="caution">
    <text evidence="3">The sequence shown here is derived from an EMBL/GenBank/DDBJ whole genome shotgun (WGS) entry which is preliminary data.</text>
</comment>
<sequence length="103" mass="11974">MKTQKPSAPKSEDLKFGARLRKLSREYGWAAFGVYLTLSALDFPLCYLMVRFLGAEKIVFNLKPYPKNRCDRPSNATNPLRIERPLCLVQEIWLNSIQEHIFN</sequence>
<dbReference type="Pfam" id="PF06916">
    <property type="entry name" value="FAM210A-B_dom"/>
    <property type="match status" value="1"/>
</dbReference>
<dbReference type="AlphaFoldDB" id="A0A420IL60"/>
<feature type="transmembrane region" description="Helical" evidence="1">
    <location>
        <begin position="27"/>
        <end position="50"/>
    </location>
</feature>
<accession>A0A420IL60</accession>
<evidence type="ECO:0000259" key="2">
    <source>
        <dbReference type="Pfam" id="PF06916"/>
    </source>
</evidence>
<dbReference type="Proteomes" id="UP000285326">
    <property type="component" value="Unassembled WGS sequence"/>
</dbReference>
<keyword evidence="1" id="KW-0812">Transmembrane</keyword>
<gene>
    <name evidence="3" type="ORF">GcM1_234008</name>
</gene>
<organism evidence="3 4">
    <name type="scientific">Golovinomyces cichoracearum</name>
    <dbReference type="NCBI Taxonomy" id="62708"/>
    <lineage>
        <taxon>Eukaryota</taxon>
        <taxon>Fungi</taxon>
        <taxon>Dikarya</taxon>
        <taxon>Ascomycota</taxon>
        <taxon>Pezizomycotina</taxon>
        <taxon>Leotiomycetes</taxon>
        <taxon>Erysiphales</taxon>
        <taxon>Erysiphaceae</taxon>
        <taxon>Golovinomyces</taxon>
    </lineage>
</organism>
<dbReference type="EMBL" id="MCBS01023491">
    <property type="protein sequence ID" value="RKF75296.1"/>
    <property type="molecule type" value="Genomic_DNA"/>
</dbReference>
<evidence type="ECO:0000313" key="3">
    <source>
        <dbReference type="EMBL" id="RKF75296.1"/>
    </source>
</evidence>
<evidence type="ECO:0000256" key="1">
    <source>
        <dbReference type="SAM" id="Phobius"/>
    </source>
</evidence>
<name>A0A420IL60_9PEZI</name>
<protein>
    <recommendedName>
        <fullName evidence="2">DUF1279 domain-containing protein</fullName>
    </recommendedName>
</protein>
<reference evidence="3 4" key="1">
    <citation type="journal article" date="2018" name="BMC Genomics">
        <title>Comparative genome analyses reveal sequence features reflecting distinct modes of host-adaptation between dicot and monocot powdery mildew.</title>
        <authorList>
            <person name="Wu Y."/>
            <person name="Ma X."/>
            <person name="Pan Z."/>
            <person name="Kale S.D."/>
            <person name="Song Y."/>
            <person name="King H."/>
            <person name="Zhang Q."/>
            <person name="Presley C."/>
            <person name="Deng X."/>
            <person name="Wei C.I."/>
            <person name="Xiao S."/>
        </authorList>
    </citation>
    <scope>NUCLEOTIDE SEQUENCE [LARGE SCALE GENOMIC DNA]</scope>
    <source>
        <strain evidence="3">UMSG1</strain>
    </source>
</reference>
<dbReference type="InterPro" id="IPR009688">
    <property type="entry name" value="FAM210A/B-like_dom"/>
</dbReference>
<proteinExistence type="predicted"/>
<evidence type="ECO:0000313" key="4">
    <source>
        <dbReference type="Proteomes" id="UP000285326"/>
    </source>
</evidence>
<keyword evidence="1" id="KW-0472">Membrane</keyword>